<evidence type="ECO:0000259" key="10">
    <source>
        <dbReference type="Pfam" id="PF22725"/>
    </source>
</evidence>
<dbReference type="SUPFAM" id="SSF55347">
    <property type="entry name" value="Glyceraldehyde-3-phosphate dehydrogenase-like, C-terminal domain"/>
    <property type="match status" value="1"/>
</dbReference>
<dbReference type="GO" id="GO:0047837">
    <property type="term" value="F:D-xylose 1-dehydrogenase (NADP+) activity"/>
    <property type="evidence" value="ECO:0007669"/>
    <property type="project" value="UniProtKB-EC"/>
</dbReference>
<dbReference type="GO" id="GO:0008290">
    <property type="term" value="C:F-actin capping protein complex"/>
    <property type="evidence" value="ECO:0007669"/>
    <property type="project" value="InterPro"/>
</dbReference>
<dbReference type="Gene3D" id="3.90.1150.210">
    <property type="entry name" value="F-actin capping protein, beta subunit"/>
    <property type="match status" value="1"/>
</dbReference>
<dbReference type="AlphaFoldDB" id="A0A0W8D876"/>
<feature type="domain" description="GFO/IDH/MocA-like oxidoreductase" evidence="10">
    <location>
        <begin position="322"/>
        <end position="395"/>
    </location>
</feature>
<dbReference type="Gene3D" id="1.10.3270.10">
    <property type="entry name" value="HMGR, N-terminal domain"/>
    <property type="match status" value="1"/>
</dbReference>
<evidence type="ECO:0000256" key="7">
    <source>
        <dbReference type="ARBA" id="ARBA00042988"/>
    </source>
</evidence>
<comment type="similarity">
    <text evidence="1">Belongs to the F-actin-capping protein alpha subunit family.</text>
</comment>
<protein>
    <recommendedName>
        <fullName evidence="6">D-xylose 1-dehydrogenase (NADP(+), D-xylono-1,5-lactone-forming)</fullName>
        <ecNumber evidence="6">1.1.1.179</ecNumber>
    </recommendedName>
    <alternativeName>
        <fullName evidence="7">D-xylose-NADP dehydrogenase</fullName>
    </alternativeName>
</protein>
<dbReference type="GO" id="GO:0000166">
    <property type="term" value="F:nucleotide binding"/>
    <property type="evidence" value="ECO:0007669"/>
    <property type="project" value="InterPro"/>
</dbReference>
<dbReference type="FunFam" id="3.90.1150.210:FF:000003">
    <property type="entry name" value="F-actin-capping protein subunit alpha"/>
    <property type="match status" value="1"/>
</dbReference>
<dbReference type="InterPro" id="IPR050984">
    <property type="entry name" value="Gfo/Idh/MocA_domain"/>
</dbReference>
<dbReference type="GO" id="GO:0016853">
    <property type="term" value="F:isomerase activity"/>
    <property type="evidence" value="ECO:0007669"/>
    <property type="project" value="UniProtKB-KW"/>
</dbReference>
<evidence type="ECO:0000259" key="9">
    <source>
        <dbReference type="Pfam" id="PF01408"/>
    </source>
</evidence>
<keyword evidence="3" id="KW-0117">Actin capping</keyword>
<evidence type="ECO:0000256" key="1">
    <source>
        <dbReference type="ARBA" id="ARBA00010479"/>
    </source>
</evidence>
<organism evidence="11 12">
    <name type="scientific">Phytophthora nicotianae</name>
    <name type="common">Potato buckeye rot agent</name>
    <name type="synonym">Phytophthora parasitica</name>
    <dbReference type="NCBI Taxonomy" id="4792"/>
    <lineage>
        <taxon>Eukaryota</taxon>
        <taxon>Sar</taxon>
        <taxon>Stramenopiles</taxon>
        <taxon>Oomycota</taxon>
        <taxon>Peronosporomycetes</taxon>
        <taxon>Peronosporales</taxon>
        <taxon>Peronosporaceae</taxon>
        <taxon>Phytophthora</taxon>
    </lineage>
</organism>
<feature type="domain" description="Gfo/Idh/MocA-like oxidoreductase N-terminal" evidence="9">
    <location>
        <begin position="240"/>
        <end position="310"/>
    </location>
</feature>
<dbReference type="InterPro" id="IPR023282">
    <property type="entry name" value="HMG_CoA_Rdtase_N"/>
</dbReference>
<evidence type="ECO:0000256" key="4">
    <source>
        <dbReference type="ARBA" id="ARBA00023002"/>
    </source>
</evidence>
<dbReference type="Gene3D" id="3.30.360.10">
    <property type="entry name" value="Dihydrodipicolinate Reductase, domain 2"/>
    <property type="match status" value="2"/>
</dbReference>
<dbReference type="InterPro" id="IPR042489">
    <property type="entry name" value="CapZ_alpha_1"/>
</dbReference>
<dbReference type="SUPFAM" id="SSF51735">
    <property type="entry name" value="NAD(P)-binding Rossmann-fold domains"/>
    <property type="match status" value="1"/>
</dbReference>
<dbReference type="InterPro" id="IPR037282">
    <property type="entry name" value="CapZ_alpha/beta"/>
</dbReference>
<evidence type="ECO:0000256" key="5">
    <source>
        <dbReference type="ARBA" id="ARBA00023203"/>
    </source>
</evidence>
<evidence type="ECO:0000313" key="12">
    <source>
        <dbReference type="Proteomes" id="UP000054636"/>
    </source>
</evidence>
<dbReference type="InterPro" id="IPR036291">
    <property type="entry name" value="NAD(P)-bd_dom_sf"/>
</dbReference>
<dbReference type="Gene3D" id="3.30.1140.60">
    <property type="entry name" value="F-actin capping protein, alpha subunit"/>
    <property type="match status" value="1"/>
</dbReference>
<dbReference type="InterPro" id="IPR002189">
    <property type="entry name" value="CapZ_alpha"/>
</dbReference>
<evidence type="ECO:0000256" key="6">
    <source>
        <dbReference type="ARBA" id="ARBA00038984"/>
    </source>
</evidence>
<evidence type="ECO:0000256" key="3">
    <source>
        <dbReference type="ARBA" id="ARBA00022467"/>
    </source>
</evidence>
<dbReference type="Proteomes" id="UP000054636">
    <property type="component" value="Unassembled WGS sequence"/>
</dbReference>
<dbReference type="InterPro" id="IPR042276">
    <property type="entry name" value="CapZ_alpha/beta_2"/>
</dbReference>
<dbReference type="InterPro" id="IPR055170">
    <property type="entry name" value="GFO_IDH_MocA-like_dom"/>
</dbReference>
<evidence type="ECO:0000256" key="8">
    <source>
        <dbReference type="ARBA" id="ARBA00049233"/>
    </source>
</evidence>
<reference evidence="11 12" key="1">
    <citation type="submission" date="2015-11" db="EMBL/GenBank/DDBJ databases">
        <title>Genomes and virulence difference between two physiological races of Phytophthora nicotianae.</title>
        <authorList>
            <person name="Liu H."/>
            <person name="Ma X."/>
            <person name="Yu H."/>
            <person name="Fang D."/>
            <person name="Li Y."/>
            <person name="Wang X."/>
            <person name="Wang W."/>
            <person name="Dong Y."/>
            <person name="Xiao B."/>
        </authorList>
    </citation>
    <scope>NUCLEOTIDE SEQUENCE [LARGE SCALE GENOMIC DNA]</scope>
    <source>
        <strain evidence="12">race 1</strain>
    </source>
</reference>
<dbReference type="Pfam" id="PF22725">
    <property type="entry name" value="GFO_IDH_MocA_C3"/>
    <property type="match status" value="1"/>
</dbReference>
<dbReference type="PANTHER" id="PTHR22604">
    <property type="entry name" value="OXIDOREDUCTASES"/>
    <property type="match status" value="1"/>
</dbReference>
<keyword evidence="4" id="KW-0560">Oxidoreductase</keyword>
<accession>A0A0W8D876</accession>
<gene>
    <name evidence="11" type="ORF">AM588_10008967</name>
</gene>
<name>A0A0W8D876_PHYNI</name>
<dbReference type="InterPro" id="IPR000683">
    <property type="entry name" value="Gfo/Idh/MocA-like_OxRdtase_N"/>
</dbReference>
<dbReference type="Pfam" id="PF01267">
    <property type="entry name" value="F-actin_cap_A"/>
    <property type="match status" value="1"/>
</dbReference>
<comment type="similarity">
    <text evidence="2">Belongs to the Gfo/Idh/MocA family.</text>
</comment>
<dbReference type="GO" id="GO:0051016">
    <property type="term" value="P:barbed-end actin filament capping"/>
    <property type="evidence" value="ECO:0007669"/>
    <property type="project" value="InterPro"/>
</dbReference>
<dbReference type="EC" id="1.1.1.179" evidence="6"/>
<keyword evidence="5" id="KW-0009">Actin-binding</keyword>
<dbReference type="GO" id="GO:0004420">
    <property type="term" value="F:hydroxymethylglutaryl-CoA reductase (NADPH) activity"/>
    <property type="evidence" value="ECO:0007669"/>
    <property type="project" value="InterPro"/>
</dbReference>
<evidence type="ECO:0000256" key="2">
    <source>
        <dbReference type="ARBA" id="ARBA00010928"/>
    </source>
</evidence>
<sequence length="484" mass="54301">MAEEWAYEEASDEEKLQIAQRFLLASPPGQIHEVLRDVAKLVPAHILICEEGEVDAAHYVDPIGNRVLGFDHIKQQIVAEDVAEIPEDRVTDFEKERQEVQKALQSYLQFEYMHGGTAGVYIVGTKLVVNLCTERINLRNFWGGRWNSRWEVDLTANPAKVKGTIQLHVHYFENGNLQLQNSKDIEEEITVQRPGGLGDAILRVMKEAEDDLQTNLEDMYINMSEETFKEMRRVMPGFAHAYGSYEELCEDRDVDVVYIATIHLVHFEQITLALNHGKHVLVEKPMTMNAKQTASVVELAKTKKLFLMEGVWTRCFPFLKFVRQLLSEGNIGDVHHVHGDIGIPYVNSKNEANFRSSSGDGALLGIGIYPLSFVTMVFGTEPLKITTTGKTSSEVTVTQFLEDGTQQTKTMQFPWPTPSTNIATPFNYPGSEALVYEAETVTKAIGSGQLQCEEYPPEESLAIAKFMDEIRGAIGVVYAADSAH</sequence>
<dbReference type="SUPFAM" id="SSF90096">
    <property type="entry name" value="Subunits of heterodimeric actin filament capping protein Capz"/>
    <property type="match status" value="1"/>
</dbReference>
<dbReference type="GO" id="GO:0003779">
    <property type="term" value="F:actin binding"/>
    <property type="evidence" value="ECO:0007669"/>
    <property type="project" value="UniProtKB-KW"/>
</dbReference>
<dbReference type="PRINTS" id="PR00191">
    <property type="entry name" value="FACTINCAPA"/>
</dbReference>
<evidence type="ECO:0000313" key="11">
    <source>
        <dbReference type="EMBL" id="KUF92364.1"/>
    </source>
</evidence>
<dbReference type="EMBL" id="LNFP01000476">
    <property type="protein sequence ID" value="KUF92364.1"/>
    <property type="molecule type" value="Genomic_DNA"/>
</dbReference>
<comment type="catalytic activity">
    <reaction evidence="8">
        <text>D-xylose + NADP(+) = D-xylono-1,5-lactone + NADPH + H(+)</text>
        <dbReference type="Rhea" id="RHEA:22000"/>
        <dbReference type="ChEBI" id="CHEBI:15378"/>
        <dbReference type="ChEBI" id="CHEBI:15867"/>
        <dbReference type="ChEBI" id="CHEBI:53455"/>
        <dbReference type="ChEBI" id="CHEBI:57783"/>
        <dbReference type="ChEBI" id="CHEBI:58349"/>
        <dbReference type="EC" id="1.1.1.179"/>
    </reaction>
</comment>
<keyword evidence="11" id="KW-0413">Isomerase</keyword>
<proteinExistence type="inferred from homology"/>
<comment type="caution">
    <text evidence="11">The sequence shown here is derived from an EMBL/GenBank/DDBJ whole genome shotgun (WGS) entry which is preliminary data.</text>
</comment>
<dbReference type="PANTHER" id="PTHR22604:SF105">
    <property type="entry name" value="TRANS-1,2-DIHYDROBENZENE-1,2-DIOL DEHYDROGENASE"/>
    <property type="match status" value="1"/>
</dbReference>
<dbReference type="Pfam" id="PF01408">
    <property type="entry name" value="GFO_IDH_MocA"/>
    <property type="match status" value="1"/>
</dbReference>